<dbReference type="PROSITE" id="PS50405">
    <property type="entry name" value="GST_CTER"/>
    <property type="match status" value="1"/>
</dbReference>
<dbReference type="InterPro" id="IPR004046">
    <property type="entry name" value="GST_C"/>
</dbReference>
<evidence type="ECO:0000259" key="1">
    <source>
        <dbReference type="PROSITE" id="PS50404"/>
    </source>
</evidence>
<gene>
    <name evidence="3" type="ORF">EC957_002412</name>
</gene>
<evidence type="ECO:0000259" key="2">
    <source>
        <dbReference type="PROSITE" id="PS50405"/>
    </source>
</evidence>
<dbReference type="Pfam" id="PF14497">
    <property type="entry name" value="GST_C_3"/>
    <property type="match status" value="1"/>
</dbReference>
<dbReference type="InterPro" id="IPR036282">
    <property type="entry name" value="Glutathione-S-Trfase_C_sf"/>
</dbReference>
<dbReference type="Gene3D" id="1.20.1050.10">
    <property type="match status" value="1"/>
</dbReference>
<dbReference type="PANTHER" id="PTHR11571:SF150">
    <property type="entry name" value="GLUTATHIONE S-TRANSFERASE"/>
    <property type="match status" value="1"/>
</dbReference>
<dbReference type="SUPFAM" id="SSF52833">
    <property type="entry name" value="Thioredoxin-like"/>
    <property type="match status" value="1"/>
</dbReference>
<comment type="caution">
    <text evidence="3">The sequence shown here is derived from an EMBL/GenBank/DDBJ whole genome shotgun (WGS) entry which is preliminary data.</text>
</comment>
<feature type="domain" description="GST C-terminal" evidence="2">
    <location>
        <begin position="118"/>
        <end position="250"/>
    </location>
</feature>
<dbReference type="InterPro" id="IPR050213">
    <property type="entry name" value="GST_superfamily"/>
</dbReference>
<reference evidence="3" key="1">
    <citation type="journal article" date="2020" name="Fungal Divers.">
        <title>Resolving the Mortierellaceae phylogeny through synthesis of multi-gene phylogenetics and phylogenomics.</title>
        <authorList>
            <person name="Vandepol N."/>
            <person name="Liber J."/>
            <person name="Desiro A."/>
            <person name="Na H."/>
            <person name="Kennedy M."/>
            <person name="Barry K."/>
            <person name="Grigoriev I.V."/>
            <person name="Miller A.N."/>
            <person name="O'Donnell K."/>
            <person name="Stajich J.E."/>
            <person name="Bonito G."/>
        </authorList>
    </citation>
    <scope>NUCLEOTIDE SEQUENCE</scope>
    <source>
        <strain evidence="3">NRRL 2591</strain>
    </source>
</reference>
<organism evidence="3 4">
    <name type="scientific">Mortierella hygrophila</name>
    <dbReference type="NCBI Taxonomy" id="979708"/>
    <lineage>
        <taxon>Eukaryota</taxon>
        <taxon>Fungi</taxon>
        <taxon>Fungi incertae sedis</taxon>
        <taxon>Mucoromycota</taxon>
        <taxon>Mortierellomycotina</taxon>
        <taxon>Mortierellomycetes</taxon>
        <taxon>Mortierellales</taxon>
        <taxon>Mortierellaceae</taxon>
        <taxon>Mortierella</taxon>
    </lineage>
</organism>
<sequence>MAVQPANRPKFSFQSKHSSAEISQFLAETHNNDLFFSLSYWEIAAVGSTARDLLEFAGVKHEKLAPTFAEWSAGEVPTAFSVMPCLKVKGPNGMEFNMAESEVIDTFLAERFGLLGNNTWEAMTIRTFYTNVQYLRERTFTETLWVSDSEKKKARDQFLSYSLRKFLEDHEFHLQENGCNGHYVGDKLSLADLHLANIVHFYGTVPWAKMALDEFQKYEAVWKVKETVDRVAELDEWRASDEFKRYEKGSRDYYIKNCTVPEDVVAEKKEE</sequence>
<dbReference type="Proteomes" id="UP000723463">
    <property type="component" value="Unassembled WGS sequence"/>
</dbReference>
<evidence type="ECO:0000313" key="3">
    <source>
        <dbReference type="EMBL" id="KAF9549842.1"/>
    </source>
</evidence>
<dbReference type="Gene3D" id="3.40.30.10">
    <property type="entry name" value="Glutaredoxin"/>
    <property type="match status" value="1"/>
</dbReference>
<dbReference type="EMBL" id="JAAAXW010000015">
    <property type="protein sequence ID" value="KAF9549842.1"/>
    <property type="molecule type" value="Genomic_DNA"/>
</dbReference>
<dbReference type="InterPro" id="IPR036249">
    <property type="entry name" value="Thioredoxin-like_sf"/>
</dbReference>
<dbReference type="PROSITE" id="PS50404">
    <property type="entry name" value="GST_NTER"/>
    <property type="match status" value="1"/>
</dbReference>
<feature type="domain" description="GST N-terminal" evidence="1">
    <location>
        <begin position="34"/>
        <end position="116"/>
    </location>
</feature>
<dbReference type="GO" id="GO:0004364">
    <property type="term" value="F:glutathione transferase activity"/>
    <property type="evidence" value="ECO:0007669"/>
    <property type="project" value="TreeGrafter"/>
</dbReference>
<accession>A0A9P6FF23</accession>
<dbReference type="AlphaFoldDB" id="A0A9P6FF23"/>
<dbReference type="SUPFAM" id="SSF47616">
    <property type="entry name" value="GST C-terminal domain-like"/>
    <property type="match status" value="1"/>
</dbReference>
<name>A0A9P6FF23_9FUNG</name>
<evidence type="ECO:0000313" key="4">
    <source>
        <dbReference type="Proteomes" id="UP000723463"/>
    </source>
</evidence>
<dbReference type="InterPro" id="IPR004045">
    <property type="entry name" value="Glutathione_S-Trfase_N"/>
</dbReference>
<proteinExistence type="predicted"/>
<dbReference type="PANTHER" id="PTHR11571">
    <property type="entry name" value="GLUTATHIONE S-TRANSFERASE"/>
    <property type="match status" value="1"/>
</dbReference>
<protein>
    <recommendedName>
        <fullName evidence="5">Glutathione S-transferase</fullName>
    </recommendedName>
</protein>
<dbReference type="InterPro" id="IPR010987">
    <property type="entry name" value="Glutathione-S-Trfase_C-like"/>
</dbReference>
<dbReference type="GO" id="GO:0006749">
    <property type="term" value="P:glutathione metabolic process"/>
    <property type="evidence" value="ECO:0007669"/>
    <property type="project" value="TreeGrafter"/>
</dbReference>
<evidence type="ECO:0008006" key="5">
    <source>
        <dbReference type="Google" id="ProtNLM"/>
    </source>
</evidence>
<keyword evidence="4" id="KW-1185">Reference proteome</keyword>